<feature type="compositionally biased region" description="Polar residues" evidence="2">
    <location>
        <begin position="3298"/>
        <end position="3312"/>
    </location>
</feature>
<dbReference type="InterPro" id="IPR000403">
    <property type="entry name" value="PI3/4_kinase_cat_dom"/>
</dbReference>
<feature type="compositionally biased region" description="Basic and acidic residues" evidence="2">
    <location>
        <begin position="3281"/>
        <end position="3297"/>
    </location>
</feature>
<dbReference type="SMART" id="SM01343">
    <property type="entry name" value="FATC"/>
    <property type="match status" value="1"/>
</dbReference>
<dbReference type="InterPro" id="IPR016024">
    <property type="entry name" value="ARM-type_fold"/>
</dbReference>
<name>A0A9P0QJR3_9ASCO</name>
<evidence type="ECO:0000256" key="1">
    <source>
        <dbReference type="ARBA" id="ARBA00007234"/>
    </source>
</evidence>
<feature type="region of interest" description="Disordered" evidence="2">
    <location>
        <begin position="501"/>
        <end position="568"/>
    </location>
</feature>
<comment type="similarity">
    <text evidence="1">Belongs to the PI3/PI4-kinase family. TRA1 subfamily.</text>
</comment>
<evidence type="ECO:0000256" key="2">
    <source>
        <dbReference type="SAM" id="MobiDB-lite"/>
    </source>
</evidence>
<feature type="compositionally biased region" description="Acidic residues" evidence="2">
    <location>
        <begin position="2101"/>
        <end position="2115"/>
    </location>
</feature>
<dbReference type="SUPFAM" id="SSF48371">
    <property type="entry name" value="ARM repeat"/>
    <property type="match status" value="4"/>
</dbReference>
<feature type="compositionally biased region" description="Basic and acidic residues" evidence="2">
    <location>
        <begin position="519"/>
        <end position="536"/>
    </location>
</feature>
<dbReference type="PROSITE" id="PS50290">
    <property type="entry name" value="PI3_4_KINASE_3"/>
    <property type="match status" value="1"/>
</dbReference>
<feature type="compositionally biased region" description="Low complexity" evidence="2">
    <location>
        <begin position="3375"/>
        <end position="3401"/>
    </location>
</feature>
<feature type="compositionally biased region" description="Polar residues" evidence="2">
    <location>
        <begin position="3265"/>
        <end position="3279"/>
    </location>
</feature>
<dbReference type="Pfam" id="PF02259">
    <property type="entry name" value="FAT"/>
    <property type="match status" value="1"/>
</dbReference>
<evidence type="ECO:0000313" key="7">
    <source>
        <dbReference type="Proteomes" id="UP000837801"/>
    </source>
</evidence>
<comment type="caution">
    <text evidence="6">The sequence shown here is derived from an EMBL/GenBank/DDBJ whole genome shotgun (WGS) entry which is preliminary data.</text>
</comment>
<dbReference type="GO" id="GO:0006355">
    <property type="term" value="P:regulation of DNA-templated transcription"/>
    <property type="evidence" value="ECO:0007669"/>
    <property type="project" value="TreeGrafter"/>
</dbReference>
<dbReference type="InterPro" id="IPR050517">
    <property type="entry name" value="DDR_Repair_Kinase"/>
</dbReference>
<dbReference type="Pfam" id="PF20175">
    <property type="entry name" value="Tra1_central"/>
    <property type="match status" value="1"/>
</dbReference>
<keyword evidence="7" id="KW-1185">Reference proteome</keyword>
<evidence type="ECO:0000259" key="3">
    <source>
        <dbReference type="PROSITE" id="PS50290"/>
    </source>
</evidence>
<feature type="compositionally biased region" description="Acidic residues" evidence="2">
    <location>
        <begin position="507"/>
        <end position="518"/>
    </location>
</feature>
<feature type="compositionally biased region" description="Basic and acidic residues" evidence="2">
    <location>
        <begin position="544"/>
        <end position="561"/>
    </location>
</feature>
<dbReference type="InterPro" id="IPR003152">
    <property type="entry name" value="FATC_dom"/>
</dbReference>
<dbReference type="Pfam" id="PF20206">
    <property type="entry name" value="Tra1_ring"/>
    <property type="match status" value="1"/>
</dbReference>
<dbReference type="InterPro" id="IPR014009">
    <property type="entry name" value="PIK_FAT"/>
</dbReference>
<dbReference type="GO" id="GO:0000124">
    <property type="term" value="C:SAGA complex"/>
    <property type="evidence" value="ECO:0007669"/>
    <property type="project" value="TreeGrafter"/>
</dbReference>
<feature type="domain" description="FAT" evidence="4">
    <location>
        <begin position="2700"/>
        <end position="3255"/>
    </location>
</feature>
<dbReference type="InterPro" id="IPR046805">
    <property type="entry name" value="Tra1_ring"/>
</dbReference>
<feature type="domain" description="FATC" evidence="5">
    <location>
        <begin position="3919"/>
        <end position="3951"/>
    </location>
</feature>
<dbReference type="GO" id="GO:0005634">
    <property type="term" value="C:nucleus"/>
    <property type="evidence" value="ECO:0007669"/>
    <property type="project" value="TreeGrafter"/>
</dbReference>
<feature type="compositionally biased region" description="Polar residues" evidence="2">
    <location>
        <begin position="3360"/>
        <end position="3369"/>
    </location>
</feature>
<feature type="compositionally biased region" description="Basic and acidic residues" evidence="2">
    <location>
        <begin position="159"/>
        <end position="171"/>
    </location>
</feature>
<sequence length="3951" mass="449884">MAYIAQLDTFVSRLNDDTDYKNCHSVLSELLDMIETFNGAADYEYFLKNLTPIFIKKLKDVPVSFNSSSMEHKLRNSVLEIIHRSIMNETFQPYSEQILETLTEILVEENEDNGVLCMKIITSLHKTYKANLSEKVQPFVDIINEIYKNMPQTVKDVFEEDKNRDKDKDAESSPTASETNGSKKETSPGVVGAGSFNDDSAQQPKTLAKAMYSFKTLAECPITMVSLYSSYKNLVQTSLPTFLPNIINILTLQVEQQKIFREEAEKEGKITTSISPQIKNRQAFSDLILGQVKAASFLAYVFIRGYANQQLGQEQSKIVPDVILRLLQDCPAELSVARKELLHATRHILSTPFRTQFIPKIELLFDEKILIGEGLTSFETLRPLAYSTVADFIHNVRNELTPKQIWSTVRIYCDLLKDDSLALTVQIMSAKLLLNLVERIMKLPNKLEGRQLFMIIIDSYAKRFQSLNRKYDYTIRKHNEFEKKRTKKEIESKKAIQRYSSRKVDQLEGEETKDDTIDEDKLLENDNKDPQPEQKAIENSNVNDAHDDIEMKDVEKSDTTETKPGTSSSETIDIFNIEELSPISSSPVNINSDLLKDARYLFRTLMTFLKSVIFGLKNCNPPVPPQPVPTDPKIAGQTVNYDKWNDSAKITSFEEVNILRNLFRGGISCLRFFSVSKSKPSIPTGKSFDFSTGGPNLPITSSKEEKDLMEIFATIFIHIDPASFNEIVTYELPFMFESMLENAALLHLPQFFLASEITSANFSGILISFLKSKLDELGRVELIKSNILIRLFKLCFMSVNLFPTANESVILPHLNYLILESLKLATKAEEPIVYSYLVRILFRSISGGRFENLYKEIMPILPVLLESLNKMIANSRRPYERDIYVELCLTVPVRLSVLVPHLNHLTRPLVYALNGTQELVTQGLRTFELCVDNLTAEYFDPMIEPVIDEVMAALWKHLEPVPYHHQHSHTAIRILGKLGGRNHKNFKPCQSLVFSGELDQEVNALFTIHGLNGEIPVSITPGIRSAIDLLEDPRLKIHYRISAFKYLSGILKLFIDTTRPGSVDGQEYSKFLLKCIENLKSDAVSEASEIEDGIELSDSDIKDISKLDRQQKLFLRLLEILFFSISIPELKDEASELIDGITTHFTLIYVGTSVIDRVKKERSFSVNDKEGKCFIDETTFLNAINYALSFWDKDVRQKGIDSIKKIYETSVIIFGSDENALYSPIFRTMFYKFTHCCYNEYYHTKLGGILGLKTLFEELRIPPSWFFKRQFELVRSVFFILRDTPETAPYEVRELAKNLVIKILQECNEKLTKETILEKPFQTLIGALVYDLASANPLVREVSQKSLKVLSDTTDVPIATIMGPCKSLLLTPIFGKPLRALPFPMQIGNIDAITFCLGLDNTFLTFNDELNRLLLEALALVDAEDESLANVHRLHEYRTAKQLIELRVVCIKLLSLALTKPDFSLGSLAEARIRILGVFFKALCNKSTEIIHAAHLGLKSSLQENAKLPKELLQNGLRPMLMNLSDHKKLTISGLEALARLLELLISYFRVEIGRKLLDHLMAWAQINTLRQIASQDLENNHTVQIVMAILNIFHLLPAKAYTFMEEIIGTLQYLEGHLDRHQNSPFRIPVAKFLNRFPENCIDYFTQNFKNRKLGSMLASFAGMKDCDKIRNVAKERIQTIYEDVVGETDPEVKVVKFANLVDLLESITSRDEDWFNSSKELLLSVSKMIEQIVELKYNSALISAAHFQADQSISKFLNIIVNYLILNPGESSMVFSTIEMLCSLKVKLPSELEDFIFKHIVCSDDISHRELYLNNSIDFITTDEKASLKTKIMCLKKIINSILLFEISKNGNADVFFKSDEWINKVCNNIWRSTNDIITDHTSGTMDTYRFELLEMTSILLKWCTSSVSSYRKDIIKFSWNYIKLEDNITKQVAYVATAFFISAFEIPAKLATQVFVALLRTHQTDSRHLVRQALDILAPVMSERMNDVEAPLSWLKWPRRVISEDGFNVTQVLNVYQFIVHHPDLFFVAREHFVSNIITAMGKLTILANPALENQVLAIELSELILKWETKGAKEKQEKIVEDGATAALENGESKESDEIEVDQEDNQEENEENRITRADSVSDFTTSSNYSIPFGQREACVTFLIRYVCISPQRASESELGQKALGILYDLLSPRHWSEVSVKLTFFEKFLLSNDLNSSNLLGYCLNALEVLGVVLEWKKSEWIVSNLGYLQKLLEKCIKSDNHDIQEVLQRVLRIILQAINDEKGTLTSMDDEEDEVKDFISLLISTVSEDLGDMPSVAAGVTLSWTLANYRPSTLDSLLPSIMRTFSKLCKDHITITHQGSQSSSSPKDSSNSEFEARMTTKLLEKILNLSSMRISSLGDQRRIFLSLLAQLIERSLDKATLEKIIKMVKSWVFSRTDLFPTTKEKAAILAKMMVFEIRGEPTLSKDFYQIIVDIFEDDTFSCTELTVRMEQPFLVGTRSADVSIRRKLMSILNNSLEKDISKRLYYVIREQNWEYLADYPWLNQALQLLFGAFEFDRNIELLSDEYKLPPLESDRFKFLPEERTTEGDEDGDAMDVDNEENANLSSSDDLNTLISKHFVFLEKISSITAGEILEPLIDMFYQSSQSIHRVWSIIFPIAFKSIPRSEHLDFTRFLVILLSKDYHTRQADSRPNVIQSLLEGVARTNELQLPPFAIECLASNFNAWSQGIHILETIEKQSINGNAEVREVTQDALAELYATLKEDDMFYGLWRRRAKYSETIAALSFEQIGLWDKAQQLYETAQIKARSGALPYGESEYALWEDHWILCAEKLQHWDILTELAKHEGFSDLLLECGWRVADWNTDRETLDQTVKSVMDVPTPRRQVFETFLCLQGYGQEKETLHDLSKLCDEGIQLALRKWHGLPTRFNNAHIPLLHTFQQYVEFMEASQVYASLVTTNAENLDAKSQELKRVLQVWRERLPNIWDDINIWNDLVTWRQHAFQVINKVYMPFIPMLQQSNSGGNANSYAYRGFHEIAWVINRFAHVARKHSMADVCINQLTKIYQLPNIEIQEAFLKLKEQVKCHYQNPNELNTGLDVIRNTNLVYFATQQKAEFFTLKGMFLNKLNQKDEANKAFATSVQIDLNLPKAWAEWGMFNDRRFKEKPNDMVYANNAISCYLQAAGLYKNGKTRKLLARILWLISLDDVSGTLAQAFDNFRGEVPVWYWITFISQLLTALSYSEARLVRQILIRIAKSYPQALHFQLRTTKEDFAAKQRQFMDSRNSSNRANTTAPQKQDIKSEEKTNDSVKSEPTENVQNASAGTTPTATLAKDASPPSSSAPASSHHTNGSPAASGSPGATATTGAQATSSAPDARSSNPSTSKATPVPTPAANSGGATPGSTTGVPGTSSTPGTKPQQASANGAVRQSWEHVEEIMGILKTAYPLLALSLESLVDQINQRFKCTADEDAYRLGVALLNDGVQYLNRLGNPRDDAKLPPSTEANITRFAETVLPKQIRSEFEKDLVIGKPNLETYIIKLRKWRDRLEDKLDRRFSEVNLENLCPHLSEFHHQKFEEIEVPGQYLLNKDNNAHFVKIERFLPTLDLVRGTNACYKRLKIRGHDGSLHAFAVQFPAARHCRREECVFQLFRIFGDTLSRKVETRRRNIQFTLPIAVPLSPHIRIINDDSKDITMQKVYEDFCKRNGKNRDEPFVYTVEKLRAAFDPRLPKPDIMSIKVEILSAIQSLLVPSTILKNYFIENYPQFEDFWLFRKQFTSQYASFIFSTYMMCVNTRQPQKIHVNKGSGSVWTSDMLPCKIASKNASLDGSRGGKPAPLFYNAELVPFRLTPNIQKLIGETGLEGILSVYILAIGRALTEPESDLEQYLTLFVRDEVISWSTQQDPPRPIPQDSQLREIVRVNVDLIIKRVLSMGHISSGPSTATQNVLELIAQAVNPRNLAAADTLWMAYF</sequence>
<accession>A0A9P0QJR3</accession>
<dbReference type="InterPro" id="IPR003151">
    <property type="entry name" value="PIK-rel_kinase_FAT"/>
</dbReference>
<dbReference type="PANTHER" id="PTHR11139:SF1">
    <property type="entry name" value="TRANSFORMATION_TRANSCRIPTION DOMAIN-ASSOCIATED PROTEIN"/>
    <property type="match status" value="1"/>
</dbReference>
<dbReference type="PROSITE" id="PS51190">
    <property type="entry name" value="FATC"/>
    <property type="match status" value="1"/>
</dbReference>
<dbReference type="GO" id="GO:0035267">
    <property type="term" value="C:NuA4 histone acetyltransferase complex"/>
    <property type="evidence" value="ECO:0007669"/>
    <property type="project" value="TreeGrafter"/>
</dbReference>
<dbReference type="Pfam" id="PF00454">
    <property type="entry name" value="PI3_PI4_kinase"/>
    <property type="match status" value="1"/>
</dbReference>
<dbReference type="OrthoDB" id="5570127at2759"/>
<evidence type="ECO:0000259" key="5">
    <source>
        <dbReference type="PROSITE" id="PS51190"/>
    </source>
</evidence>
<gene>
    <name evidence="6" type="ORF">CLIB1423_01S09428</name>
</gene>
<reference evidence="6" key="1">
    <citation type="submission" date="2022-03" db="EMBL/GenBank/DDBJ databases">
        <authorList>
            <person name="Legras J.-L."/>
            <person name="Devillers H."/>
            <person name="Grondin C."/>
        </authorList>
    </citation>
    <scope>NUCLEOTIDE SEQUENCE</scope>
    <source>
        <strain evidence="6">CLIB 1423</strain>
    </source>
</reference>
<dbReference type="CDD" id="cd05163">
    <property type="entry name" value="PIKK_TRRAP"/>
    <property type="match status" value="1"/>
</dbReference>
<protein>
    <submittedName>
        <fullName evidence="6">Transcription-associated protein 1</fullName>
    </submittedName>
</protein>
<dbReference type="Pfam" id="PF02260">
    <property type="entry name" value="FATC"/>
    <property type="match status" value="1"/>
</dbReference>
<dbReference type="FunFam" id="1.10.1070.11:FF:000044">
    <property type="entry name" value="NuA4 histone acetyltransferase subunit"/>
    <property type="match status" value="1"/>
</dbReference>
<dbReference type="PANTHER" id="PTHR11139">
    <property type="entry name" value="ATAXIA TELANGIECTASIA MUTATED ATM -RELATED"/>
    <property type="match status" value="1"/>
</dbReference>
<feature type="region of interest" description="Disordered" evidence="2">
    <location>
        <begin position="2089"/>
        <end position="2122"/>
    </location>
</feature>
<feature type="compositionally biased region" description="Low complexity" evidence="2">
    <location>
        <begin position="3318"/>
        <end position="3357"/>
    </location>
</feature>
<feature type="region of interest" description="Disordered" evidence="2">
    <location>
        <begin position="3263"/>
        <end position="3410"/>
    </location>
</feature>
<evidence type="ECO:0000313" key="6">
    <source>
        <dbReference type="EMBL" id="CAH2350409.1"/>
    </source>
</evidence>
<evidence type="ECO:0000259" key="4">
    <source>
        <dbReference type="PROSITE" id="PS51189"/>
    </source>
</evidence>
<dbReference type="InterPro" id="IPR011009">
    <property type="entry name" value="Kinase-like_dom_sf"/>
</dbReference>
<dbReference type="SMART" id="SM00146">
    <property type="entry name" value="PI3Kc"/>
    <property type="match status" value="1"/>
</dbReference>
<dbReference type="Gene3D" id="1.10.1070.11">
    <property type="entry name" value="Phosphatidylinositol 3-/4-kinase, catalytic domain"/>
    <property type="match status" value="1"/>
</dbReference>
<feature type="region of interest" description="Disordered" evidence="2">
    <location>
        <begin position="159"/>
        <end position="198"/>
    </location>
</feature>
<dbReference type="Proteomes" id="UP000837801">
    <property type="component" value="Unassembled WGS sequence"/>
</dbReference>
<dbReference type="SUPFAM" id="SSF56112">
    <property type="entry name" value="Protein kinase-like (PK-like)"/>
    <property type="match status" value="1"/>
</dbReference>
<organism evidence="6 7">
    <name type="scientific">[Candida] railenensis</name>
    <dbReference type="NCBI Taxonomy" id="45579"/>
    <lineage>
        <taxon>Eukaryota</taxon>
        <taxon>Fungi</taxon>
        <taxon>Dikarya</taxon>
        <taxon>Ascomycota</taxon>
        <taxon>Saccharomycotina</taxon>
        <taxon>Pichiomycetes</taxon>
        <taxon>Debaryomycetaceae</taxon>
        <taxon>Kurtzmaniella</taxon>
    </lineage>
</organism>
<dbReference type="InterPro" id="IPR036940">
    <property type="entry name" value="PI3/4_kinase_cat_sf"/>
</dbReference>
<dbReference type="InterPro" id="IPR046807">
    <property type="entry name" value="Tra1_central"/>
</dbReference>
<dbReference type="EMBL" id="CAKXYY010000001">
    <property type="protein sequence ID" value="CAH2350409.1"/>
    <property type="molecule type" value="Genomic_DNA"/>
</dbReference>
<feature type="domain" description="PI3K/PI4K catalytic" evidence="3">
    <location>
        <begin position="3584"/>
        <end position="3921"/>
    </location>
</feature>
<dbReference type="GO" id="GO:0006281">
    <property type="term" value="P:DNA repair"/>
    <property type="evidence" value="ECO:0007669"/>
    <property type="project" value="TreeGrafter"/>
</dbReference>
<proteinExistence type="inferred from homology"/>
<dbReference type="PROSITE" id="PS51189">
    <property type="entry name" value="FAT"/>
    <property type="match status" value="1"/>
</dbReference>